<dbReference type="PROSITE" id="PS50011">
    <property type="entry name" value="PROTEIN_KINASE_DOM"/>
    <property type="match status" value="1"/>
</dbReference>
<dbReference type="STRING" id="131310.A0A0N4ZWT6"/>
<dbReference type="PANTHER" id="PTHR24346">
    <property type="entry name" value="MAP/MICROTUBULE AFFINITY-REGULATING KINASE"/>
    <property type="match status" value="1"/>
</dbReference>
<evidence type="ECO:0000256" key="7">
    <source>
        <dbReference type="RuleBase" id="RU000304"/>
    </source>
</evidence>
<dbReference type="PROSITE" id="PS00108">
    <property type="entry name" value="PROTEIN_KINASE_ST"/>
    <property type="match status" value="1"/>
</dbReference>
<evidence type="ECO:0000259" key="9">
    <source>
        <dbReference type="PROSITE" id="PS50011"/>
    </source>
</evidence>
<dbReference type="SUPFAM" id="SSF56112">
    <property type="entry name" value="Protein kinase-like (PK-like)"/>
    <property type="match status" value="1"/>
</dbReference>
<dbReference type="AlphaFoldDB" id="A0A0N4ZWT6"/>
<proteinExistence type="inferred from homology"/>
<comment type="similarity">
    <text evidence="7">Belongs to the protein kinase superfamily.</text>
</comment>
<dbReference type="PROSITE" id="PS00107">
    <property type="entry name" value="PROTEIN_KINASE_ATP"/>
    <property type="match status" value="1"/>
</dbReference>
<keyword evidence="2" id="KW-0808">Transferase</keyword>
<dbReference type="GO" id="GO:0005737">
    <property type="term" value="C:cytoplasm"/>
    <property type="evidence" value="ECO:0007669"/>
    <property type="project" value="TreeGrafter"/>
</dbReference>
<dbReference type="WBParaSite" id="PTRK_0001315200.1">
    <property type="protein sequence ID" value="PTRK_0001315200.1"/>
    <property type="gene ID" value="PTRK_0001315200"/>
</dbReference>
<keyword evidence="10" id="KW-1185">Reference proteome</keyword>
<dbReference type="GO" id="GO:0035556">
    <property type="term" value="P:intracellular signal transduction"/>
    <property type="evidence" value="ECO:0007669"/>
    <property type="project" value="TreeGrafter"/>
</dbReference>
<dbReference type="Proteomes" id="UP000038045">
    <property type="component" value="Unplaced"/>
</dbReference>
<dbReference type="Pfam" id="PF00069">
    <property type="entry name" value="Pkinase"/>
    <property type="match status" value="1"/>
</dbReference>
<name>A0A0N4ZWT6_PARTI</name>
<dbReference type="InterPro" id="IPR008271">
    <property type="entry name" value="Ser/Thr_kinase_AS"/>
</dbReference>
<organism evidence="10 11">
    <name type="scientific">Parastrongyloides trichosuri</name>
    <name type="common">Possum-specific nematode worm</name>
    <dbReference type="NCBI Taxonomy" id="131310"/>
    <lineage>
        <taxon>Eukaryota</taxon>
        <taxon>Metazoa</taxon>
        <taxon>Ecdysozoa</taxon>
        <taxon>Nematoda</taxon>
        <taxon>Chromadorea</taxon>
        <taxon>Rhabditida</taxon>
        <taxon>Tylenchina</taxon>
        <taxon>Panagrolaimomorpha</taxon>
        <taxon>Strongyloidoidea</taxon>
        <taxon>Strongyloididae</taxon>
        <taxon>Parastrongyloides</taxon>
    </lineage>
</organism>
<evidence type="ECO:0000256" key="8">
    <source>
        <dbReference type="SAM" id="MobiDB-lite"/>
    </source>
</evidence>
<dbReference type="InterPro" id="IPR000719">
    <property type="entry name" value="Prot_kinase_dom"/>
</dbReference>
<evidence type="ECO:0000313" key="10">
    <source>
        <dbReference type="Proteomes" id="UP000038045"/>
    </source>
</evidence>
<dbReference type="GO" id="GO:0005524">
    <property type="term" value="F:ATP binding"/>
    <property type="evidence" value="ECO:0007669"/>
    <property type="project" value="UniProtKB-UniRule"/>
</dbReference>
<dbReference type="InterPro" id="IPR011009">
    <property type="entry name" value="Kinase-like_dom_sf"/>
</dbReference>
<evidence type="ECO:0000256" key="6">
    <source>
        <dbReference type="PROSITE-ProRule" id="PRU10141"/>
    </source>
</evidence>
<dbReference type="Gene3D" id="1.10.510.10">
    <property type="entry name" value="Transferase(Phosphotransferase) domain 1"/>
    <property type="match status" value="1"/>
</dbReference>
<evidence type="ECO:0000256" key="3">
    <source>
        <dbReference type="ARBA" id="ARBA00022741"/>
    </source>
</evidence>
<dbReference type="PANTHER" id="PTHR24346:SF82">
    <property type="entry name" value="KP78A-RELATED"/>
    <property type="match status" value="1"/>
</dbReference>
<feature type="domain" description="Protein kinase" evidence="9">
    <location>
        <begin position="49"/>
        <end position="302"/>
    </location>
</feature>
<keyword evidence="4" id="KW-0418">Kinase</keyword>
<dbReference type="GO" id="GO:0000226">
    <property type="term" value="P:microtubule cytoskeleton organization"/>
    <property type="evidence" value="ECO:0007669"/>
    <property type="project" value="TreeGrafter"/>
</dbReference>
<evidence type="ECO:0000256" key="5">
    <source>
        <dbReference type="ARBA" id="ARBA00022840"/>
    </source>
</evidence>
<protein>
    <submittedName>
        <fullName evidence="11">Protein kinase domain-containing protein</fullName>
    </submittedName>
</protein>
<evidence type="ECO:0000256" key="1">
    <source>
        <dbReference type="ARBA" id="ARBA00022527"/>
    </source>
</evidence>
<keyword evidence="1 7" id="KW-0723">Serine/threonine-protein kinase</keyword>
<dbReference type="FunFam" id="1.10.510.10:FF:000658">
    <property type="entry name" value="Protein CBG12184"/>
    <property type="match status" value="1"/>
</dbReference>
<reference evidence="11" key="1">
    <citation type="submission" date="2017-02" db="UniProtKB">
        <authorList>
            <consortium name="WormBaseParasite"/>
        </authorList>
    </citation>
    <scope>IDENTIFICATION</scope>
</reference>
<dbReference type="SMART" id="SM00220">
    <property type="entry name" value="S_TKc"/>
    <property type="match status" value="1"/>
</dbReference>
<keyword evidence="5 6" id="KW-0067">ATP-binding</keyword>
<sequence>MSPNACKDGPVLKTDINNNTIEENSPDLVTCESEASIDLRIVLAKNDVVIENRILGSGCFSKVRYGFSKKEHKYVAIKQIDLRQKTDFVNRFLPRELKIVKILNHPNIVKCYDIIQSPGYVSIIEEYVENGDLLHKIKKEKRLSNDESQFLLRQLVEALRYLNSLEIVHRDLKCENIFLDKYGNMKLGDFGFARHLPSGVTSKTFCGSKAYVALEILRATMYTGQGVDIWSSGVILYIMLTGCMPFRDSKPREMIYYQMKRRIVYPSSANVSTEAKSLIYEMLHPDPSMRYNCGQILEHPWMKNVKYEVRGPSKDYPNPTLSESSHTEEVDQE</sequence>
<feature type="region of interest" description="Disordered" evidence="8">
    <location>
        <begin position="311"/>
        <end position="333"/>
    </location>
</feature>
<dbReference type="InterPro" id="IPR017441">
    <property type="entry name" value="Protein_kinase_ATP_BS"/>
</dbReference>
<dbReference type="GO" id="GO:0050321">
    <property type="term" value="F:tau-protein kinase activity"/>
    <property type="evidence" value="ECO:0007669"/>
    <property type="project" value="TreeGrafter"/>
</dbReference>
<keyword evidence="3 6" id="KW-0547">Nucleotide-binding</keyword>
<evidence type="ECO:0000313" key="11">
    <source>
        <dbReference type="WBParaSite" id="PTRK_0001315200.1"/>
    </source>
</evidence>
<evidence type="ECO:0000256" key="4">
    <source>
        <dbReference type="ARBA" id="ARBA00022777"/>
    </source>
</evidence>
<evidence type="ECO:0000256" key="2">
    <source>
        <dbReference type="ARBA" id="ARBA00022679"/>
    </source>
</evidence>
<accession>A0A0N4ZWT6</accession>
<feature type="binding site" evidence="6">
    <location>
        <position position="78"/>
    </location>
    <ligand>
        <name>ATP</name>
        <dbReference type="ChEBI" id="CHEBI:30616"/>
    </ligand>
</feature>